<feature type="active site" description="Proton donor" evidence="7">
    <location>
        <position position="175"/>
    </location>
</feature>
<dbReference type="GO" id="GO:0005737">
    <property type="term" value="C:cytoplasm"/>
    <property type="evidence" value="ECO:0007669"/>
    <property type="project" value="TreeGrafter"/>
</dbReference>
<dbReference type="OrthoDB" id="427186at2759"/>
<dbReference type="SUPFAM" id="SSF54001">
    <property type="entry name" value="Cysteine proteinases"/>
    <property type="match status" value="1"/>
</dbReference>
<evidence type="ECO:0000259" key="9">
    <source>
        <dbReference type="PROSITE" id="PS52048"/>
    </source>
</evidence>
<evidence type="ECO:0000256" key="8">
    <source>
        <dbReference type="RuleBase" id="RU361215"/>
    </source>
</evidence>
<dbReference type="CDD" id="cd09616">
    <property type="entry name" value="Peptidase_C12_UCH_L1_L3"/>
    <property type="match status" value="1"/>
</dbReference>
<dbReference type="PROSITE" id="PS52048">
    <property type="entry name" value="UCH_DOMAIN"/>
    <property type="match status" value="1"/>
</dbReference>
<dbReference type="STRING" id="13370.A0A448YND2"/>
<evidence type="ECO:0000256" key="3">
    <source>
        <dbReference type="ARBA" id="ARBA00022670"/>
    </source>
</evidence>
<dbReference type="FunCoup" id="A0A448YND2">
    <property type="interactions" value="562"/>
</dbReference>
<dbReference type="Gene3D" id="3.40.532.10">
    <property type="entry name" value="Peptidase C12, ubiquitin carboxyl-terminal hydrolase"/>
    <property type="match status" value="1"/>
</dbReference>
<dbReference type="GO" id="GO:0016579">
    <property type="term" value="P:protein deubiquitination"/>
    <property type="evidence" value="ECO:0007669"/>
    <property type="project" value="TreeGrafter"/>
</dbReference>
<dbReference type="GO" id="GO:0004843">
    <property type="term" value="F:cysteine-type deubiquitinase activity"/>
    <property type="evidence" value="ECO:0007669"/>
    <property type="project" value="UniProtKB-UniRule"/>
</dbReference>
<dbReference type="InParanoid" id="A0A448YND2"/>
<dbReference type="PRINTS" id="PR00707">
    <property type="entry name" value="UBCTHYDRLASE"/>
</dbReference>
<feature type="site" description="Transition state stabilizer" evidence="7">
    <location>
        <position position="91"/>
    </location>
</feature>
<protein>
    <recommendedName>
        <fullName evidence="8">Ubiquitin carboxyl-terminal hydrolase</fullName>
        <ecNumber evidence="8">3.4.19.12</ecNumber>
    </recommendedName>
</protein>
<evidence type="ECO:0000313" key="10">
    <source>
        <dbReference type="EMBL" id="VEU22442.1"/>
    </source>
</evidence>
<dbReference type="InterPro" id="IPR036959">
    <property type="entry name" value="Peptidase_C12_UCH_sf"/>
</dbReference>
<gene>
    <name evidence="10" type="ORF">BRENAR_LOCUS3173</name>
</gene>
<keyword evidence="4 7" id="KW-0833">Ubl conjugation pathway</keyword>
<comment type="similarity">
    <text evidence="2 7 8">Belongs to the peptidase C12 family.</text>
</comment>
<name>A0A448YND2_BRENA</name>
<evidence type="ECO:0000256" key="7">
    <source>
        <dbReference type="PROSITE-ProRule" id="PRU01393"/>
    </source>
</evidence>
<evidence type="ECO:0000256" key="1">
    <source>
        <dbReference type="ARBA" id="ARBA00000707"/>
    </source>
</evidence>
<dbReference type="InterPro" id="IPR001578">
    <property type="entry name" value="Peptidase_C12_UCH"/>
</dbReference>
<keyword evidence="3 7" id="KW-0645">Protease</keyword>
<feature type="domain" description="UCH catalytic" evidence="9">
    <location>
        <begin position="7"/>
        <end position="239"/>
    </location>
</feature>
<dbReference type="GO" id="GO:0006511">
    <property type="term" value="P:ubiquitin-dependent protein catabolic process"/>
    <property type="evidence" value="ECO:0007669"/>
    <property type="project" value="UniProtKB-UniRule"/>
</dbReference>
<evidence type="ECO:0000256" key="6">
    <source>
        <dbReference type="ARBA" id="ARBA00022807"/>
    </source>
</evidence>
<organism evidence="10 11">
    <name type="scientific">Brettanomyces naardenensis</name>
    <name type="common">Yeast</name>
    <dbReference type="NCBI Taxonomy" id="13370"/>
    <lineage>
        <taxon>Eukaryota</taxon>
        <taxon>Fungi</taxon>
        <taxon>Dikarya</taxon>
        <taxon>Ascomycota</taxon>
        <taxon>Saccharomycotina</taxon>
        <taxon>Pichiomycetes</taxon>
        <taxon>Pichiales</taxon>
        <taxon>Pichiaceae</taxon>
        <taxon>Brettanomyces</taxon>
    </lineage>
</organism>
<evidence type="ECO:0000256" key="5">
    <source>
        <dbReference type="ARBA" id="ARBA00022801"/>
    </source>
</evidence>
<dbReference type="Proteomes" id="UP000290900">
    <property type="component" value="Unassembled WGS sequence"/>
</dbReference>
<dbReference type="EMBL" id="CAACVR010000023">
    <property type="protein sequence ID" value="VEU22442.1"/>
    <property type="molecule type" value="Genomic_DNA"/>
</dbReference>
<keyword evidence="5 7" id="KW-0378">Hydrolase</keyword>
<evidence type="ECO:0000313" key="11">
    <source>
        <dbReference type="Proteomes" id="UP000290900"/>
    </source>
</evidence>
<feature type="site" description="Important for enzyme activity" evidence="7">
    <location>
        <position position="191"/>
    </location>
</feature>
<dbReference type="InterPro" id="IPR038765">
    <property type="entry name" value="Papain-like_cys_pep_sf"/>
</dbReference>
<dbReference type="EC" id="3.4.19.12" evidence="8"/>
<evidence type="ECO:0000256" key="2">
    <source>
        <dbReference type="ARBA" id="ARBA00009326"/>
    </source>
</evidence>
<dbReference type="AlphaFoldDB" id="A0A448YND2"/>
<dbReference type="PANTHER" id="PTHR10589:SF17">
    <property type="entry name" value="UBIQUITIN CARBOXYL-TERMINAL HYDROLASE"/>
    <property type="match status" value="1"/>
</dbReference>
<proteinExistence type="inferred from homology"/>
<sequence>MSESFGAVVPLESNPEIFTDFARKLGLSPLLSFGDIYSIDDPDLVAFLPRPMNAVILLFPITKDYEQFRASEEKNGIQGSDEFGNIYWFKQLLKNACGLYGLLHAVCNLPSGLIVDQSKIGNFLQELRELPDVDNENHLIEKARMISQLFLSTYSEYSQQGQTEAPSADEDVDLHFICFTKGKNGHFFELDGRRLGPVDLGESHDSEDVLGSTIILDRIRKYMSLANNSMNFAMMGLGPVID</sequence>
<reference evidence="10 11" key="1">
    <citation type="submission" date="2018-12" db="EMBL/GenBank/DDBJ databases">
        <authorList>
            <person name="Tiukova I."/>
            <person name="Dainat J."/>
        </authorList>
    </citation>
    <scope>NUCLEOTIDE SEQUENCE [LARGE SCALE GENOMIC DNA]</scope>
</reference>
<dbReference type="PANTHER" id="PTHR10589">
    <property type="entry name" value="UBIQUITIN CARBOXYL-TERMINAL HYDROLASE"/>
    <property type="match status" value="1"/>
</dbReference>
<accession>A0A448YND2</accession>
<comment type="catalytic activity">
    <reaction evidence="1 7 8">
        <text>Thiol-dependent hydrolysis of ester, thioester, amide, peptide and isopeptide bonds formed by the C-terminal Gly of ubiquitin (a 76-residue protein attached to proteins as an intracellular targeting signal).</text>
        <dbReference type="EC" id="3.4.19.12"/>
    </reaction>
</comment>
<evidence type="ECO:0000256" key="4">
    <source>
        <dbReference type="ARBA" id="ARBA00022786"/>
    </source>
</evidence>
<feature type="active site" description="Nucleophile" evidence="7">
    <location>
        <position position="97"/>
    </location>
</feature>
<dbReference type="FunFam" id="3.40.532.10:FF:000006">
    <property type="entry name" value="Ubiquitin carboxyl-terminal hydrolase"/>
    <property type="match status" value="1"/>
</dbReference>
<dbReference type="Pfam" id="PF01088">
    <property type="entry name" value="Peptidase_C12"/>
    <property type="match status" value="1"/>
</dbReference>
<keyword evidence="11" id="KW-1185">Reference proteome</keyword>
<keyword evidence="6 7" id="KW-0788">Thiol protease</keyword>